<proteinExistence type="inferred from homology"/>
<evidence type="ECO:0000256" key="10">
    <source>
        <dbReference type="SAM" id="Phobius"/>
    </source>
</evidence>
<gene>
    <name evidence="11" type="ORF">XELAEV_18022224mg</name>
</gene>
<keyword evidence="4 10" id="KW-0812">Transmembrane</keyword>
<accession>A0A974D3W0</accession>
<evidence type="ECO:0000256" key="3">
    <source>
        <dbReference type="ARBA" id="ARBA00010117"/>
    </source>
</evidence>
<dbReference type="Gene3D" id="4.10.81.10">
    <property type="entry name" value="Cytochrome c oxidase, subunit 8"/>
    <property type="match status" value="1"/>
</dbReference>
<keyword evidence="6" id="KW-0809">Transit peptide</keyword>
<dbReference type="PANTHER" id="PTHR16717:SF5">
    <property type="entry name" value="CYTOCHROME C OXIDASE SUBUNIT 8, ISOFORM A"/>
    <property type="match status" value="1"/>
</dbReference>
<evidence type="ECO:0000256" key="1">
    <source>
        <dbReference type="ARBA" id="ARBA00004434"/>
    </source>
</evidence>
<evidence type="ECO:0008006" key="13">
    <source>
        <dbReference type="Google" id="ProtNLM"/>
    </source>
</evidence>
<evidence type="ECO:0000256" key="5">
    <source>
        <dbReference type="ARBA" id="ARBA00022792"/>
    </source>
</evidence>
<keyword evidence="7 10" id="KW-1133">Transmembrane helix</keyword>
<dbReference type="EMBL" id="CM004472">
    <property type="protein sequence ID" value="OCT84085.1"/>
    <property type="molecule type" value="Genomic_DNA"/>
</dbReference>
<name>A0A974D3W0_XENLA</name>
<dbReference type="SUPFAM" id="SSF81431">
    <property type="entry name" value="Mitochondrial cytochrome c oxidase subunit VIIIb (aka IX)"/>
    <property type="match status" value="1"/>
</dbReference>
<dbReference type="GO" id="GO:0005743">
    <property type="term" value="C:mitochondrial inner membrane"/>
    <property type="evidence" value="ECO:0007669"/>
    <property type="project" value="UniProtKB-SubCell"/>
</dbReference>
<organism evidence="11 12">
    <name type="scientific">Xenopus laevis</name>
    <name type="common">African clawed frog</name>
    <dbReference type="NCBI Taxonomy" id="8355"/>
    <lineage>
        <taxon>Eukaryota</taxon>
        <taxon>Metazoa</taxon>
        <taxon>Chordata</taxon>
        <taxon>Craniata</taxon>
        <taxon>Vertebrata</taxon>
        <taxon>Euteleostomi</taxon>
        <taxon>Amphibia</taxon>
        <taxon>Batrachia</taxon>
        <taxon>Anura</taxon>
        <taxon>Pipoidea</taxon>
        <taxon>Pipidae</taxon>
        <taxon>Xenopodinae</taxon>
        <taxon>Xenopus</taxon>
        <taxon>Xenopus</taxon>
    </lineage>
</organism>
<comment type="subcellular location">
    <subcellularLocation>
        <location evidence="1">Mitochondrion inner membrane</location>
        <topology evidence="1">Single-pass membrane protein</topology>
    </subcellularLocation>
</comment>
<feature type="transmembrane region" description="Helical" evidence="10">
    <location>
        <begin position="37"/>
        <end position="56"/>
    </location>
</feature>
<dbReference type="GO" id="GO:0045277">
    <property type="term" value="C:respiratory chain complex IV"/>
    <property type="evidence" value="ECO:0007669"/>
    <property type="project" value="InterPro"/>
</dbReference>
<evidence type="ECO:0000256" key="4">
    <source>
        <dbReference type="ARBA" id="ARBA00022692"/>
    </source>
</evidence>
<keyword evidence="5" id="KW-0999">Mitochondrion inner membrane</keyword>
<keyword evidence="8" id="KW-0496">Mitochondrion</keyword>
<evidence type="ECO:0000256" key="2">
    <source>
        <dbReference type="ARBA" id="ARBA00004673"/>
    </source>
</evidence>
<evidence type="ECO:0000256" key="7">
    <source>
        <dbReference type="ARBA" id="ARBA00022989"/>
    </source>
</evidence>
<evidence type="ECO:0000256" key="9">
    <source>
        <dbReference type="ARBA" id="ARBA00023136"/>
    </source>
</evidence>
<comment type="pathway">
    <text evidence="2">Energy metabolism; oxidative phosphorylation.</text>
</comment>
<protein>
    <recommendedName>
        <fullName evidence="13">Cytochrome c oxidase subunit 8A, mitochondrial</fullName>
    </recommendedName>
</protein>
<dbReference type="InterPro" id="IPR036548">
    <property type="entry name" value="Cyt_c_oxidase_su8_sf"/>
</dbReference>
<dbReference type="GO" id="GO:0006123">
    <property type="term" value="P:mitochondrial electron transport, cytochrome c to oxygen"/>
    <property type="evidence" value="ECO:0007669"/>
    <property type="project" value="InterPro"/>
</dbReference>
<dbReference type="FunFam" id="4.10.81.10:FF:000001">
    <property type="entry name" value="Cytochrome c oxidase subunit 8B, mitochondrial"/>
    <property type="match status" value="1"/>
</dbReference>
<sequence length="66" mass="6926">MSSALARLVRLPNLLQAPLSRGIASNPAKSPVSAGEALIGLSSFVVCSLVPAGWVLSNMETYKNRD</sequence>
<dbReference type="PANTHER" id="PTHR16717">
    <property type="entry name" value="CYTOCHROME C OXIDASE POLYPEPTIDE VIII"/>
    <property type="match status" value="1"/>
</dbReference>
<dbReference type="InterPro" id="IPR003205">
    <property type="entry name" value="Cyt_c_oxidase_su8"/>
</dbReference>
<reference evidence="12" key="1">
    <citation type="journal article" date="2016" name="Nature">
        <title>Genome evolution in the allotetraploid frog Xenopus laevis.</title>
        <authorList>
            <person name="Session A.M."/>
            <person name="Uno Y."/>
            <person name="Kwon T."/>
            <person name="Chapman J.A."/>
            <person name="Toyoda A."/>
            <person name="Takahashi S."/>
            <person name="Fukui A."/>
            <person name="Hikosaka A."/>
            <person name="Suzuki A."/>
            <person name="Kondo M."/>
            <person name="van Heeringen S.J."/>
            <person name="Quigley I."/>
            <person name="Heinz S."/>
            <person name="Ogino H."/>
            <person name="Ochi H."/>
            <person name="Hellsten U."/>
            <person name="Lyons J.B."/>
            <person name="Simakov O."/>
            <person name="Putnam N."/>
            <person name="Stites J."/>
            <person name="Kuroki Y."/>
            <person name="Tanaka T."/>
            <person name="Michiue T."/>
            <person name="Watanabe M."/>
            <person name="Bogdanovic O."/>
            <person name="Lister R."/>
            <person name="Georgiou G."/>
            <person name="Paranjpe S.S."/>
            <person name="van Kruijsbergen I."/>
            <person name="Shu S."/>
            <person name="Carlson J."/>
            <person name="Kinoshita T."/>
            <person name="Ohta Y."/>
            <person name="Mawaribuchi S."/>
            <person name="Jenkins J."/>
            <person name="Grimwood J."/>
            <person name="Schmutz J."/>
            <person name="Mitros T."/>
            <person name="Mozaffari S.V."/>
            <person name="Suzuki Y."/>
            <person name="Haramoto Y."/>
            <person name="Yamamoto T.S."/>
            <person name="Takagi C."/>
            <person name="Heald R."/>
            <person name="Miller K."/>
            <person name="Haudenschild C."/>
            <person name="Kitzman J."/>
            <person name="Nakayama T."/>
            <person name="Izutsu Y."/>
            <person name="Robert J."/>
            <person name="Fortriede J."/>
            <person name="Burns K."/>
            <person name="Lotay V."/>
            <person name="Karimi K."/>
            <person name="Yasuoka Y."/>
            <person name="Dichmann D.S."/>
            <person name="Flajnik M.F."/>
            <person name="Houston D.W."/>
            <person name="Shendure J."/>
            <person name="DuPasquier L."/>
            <person name="Vize P.D."/>
            <person name="Zorn A.M."/>
            <person name="Ito M."/>
            <person name="Marcotte E.M."/>
            <person name="Wallingford J.B."/>
            <person name="Ito Y."/>
            <person name="Asashima M."/>
            <person name="Ueno N."/>
            <person name="Matsuda Y."/>
            <person name="Veenstra G.J."/>
            <person name="Fujiyama A."/>
            <person name="Harland R.M."/>
            <person name="Taira M."/>
            <person name="Rokhsar D.S."/>
        </authorList>
    </citation>
    <scope>NUCLEOTIDE SEQUENCE [LARGE SCALE GENOMIC DNA]</scope>
    <source>
        <strain evidence="12">J</strain>
    </source>
</reference>
<evidence type="ECO:0000313" key="11">
    <source>
        <dbReference type="EMBL" id="OCT84085.1"/>
    </source>
</evidence>
<dbReference type="Pfam" id="PF02285">
    <property type="entry name" value="COX8"/>
    <property type="match status" value="1"/>
</dbReference>
<dbReference type="Proteomes" id="UP000694892">
    <property type="component" value="Chromosome 4L"/>
</dbReference>
<evidence type="ECO:0000256" key="6">
    <source>
        <dbReference type="ARBA" id="ARBA00022946"/>
    </source>
</evidence>
<keyword evidence="9 10" id="KW-0472">Membrane</keyword>
<evidence type="ECO:0000256" key="8">
    <source>
        <dbReference type="ARBA" id="ARBA00023128"/>
    </source>
</evidence>
<dbReference type="AlphaFoldDB" id="A0A974D3W0"/>
<evidence type="ECO:0000313" key="12">
    <source>
        <dbReference type="Proteomes" id="UP000694892"/>
    </source>
</evidence>
<comment type="similarity">
    <text evidence="3">Belongs to the cytochrome c oxidase VIII family.</text>
</comment>